<feature type="transmembrane region" description="Helical" evidence="10">
    <location>
        <begin position="104"/>
        <end position="125"/>
    </location>
</feature>
<comment type="subcellular location">
    <subcellularLocation>
        <location evidence="1 10">Cell membrane</location>
        <topology evidence="1 10">Multi-pass membrane protein</topology>
    </subcellularLocation>
</comment>
<dbReference type="GO" id="GO:0015099">
    <property type="term" value="F:nickel cation transmembrane transporter activity"/>
    <property type="evidence" value="ECO:0007669"/>
    <property type="project" value="InterPro"/>
</dbReference>
<dbReference type="OrthoDB" id="44105at2157"/>
<feature type="transmembrane region" description="Helical" evidence="10">
    <location>
        <begin position="137"/>
        <end position="160"/>
    </location>
</feature>
<dbReference type="RefSeq" id="WP_015590531.1">
    <property type="nucleotide sequence ID" value="NC_021169.1"/>
</dbReference>
<dbReference type="SUPFAM" id="SSF161098">
    <property type="entry name" value="MetI-like"/>
    <property type="match status" value="1"/>
</dbReference>
<dbReference type="GeneID" id="15392569"/>
<dbReference type="GO" id="GO:0005886">
    <property type="term" value="C:plasma membrane"/>
    <property type="evidence" value="ECO:0007669"/>
    <property type="project" value="UniProtKB-SubCell"/>
</dbReference>
<dbReference type="Gene3D" id="1.10.3720.10">
    <property type="entry name" value="MetI-like"/>
    <property type="match status" value="1"/>
</dbReference>
<feature type="transmembrane region" description="Helical" evidence="10">
    <location>
        <begin position="175"/>
        <end position="194"/>
    </location>
</feature>
<dbReference type="CDD" id="cd06261">
    <property type="entry name" value="TM_PBP2"/>
    <property type="match status" value="1"/>
</dbReference>
<protein>
    <submittedName>
        <fullName evidence="12">ABC-type dipeptide/oligopeptide/nickel transport systems, permease component</fullName>
    </submittedName>
</protein>
<evidence type="ECO:0000256" key="9">
    <source>
        <dbReference type="ARBA" id="ARBA00024202"/>
    </source>
</evidence>
<dbReference type="PANTHER" id="PTHR43163">
    <property type="entry name" value="DIPEPTIDE TRANSPORT SYSTEM PERMEASE PROTEIN DPPB-RELATED"/>
    <property type="match status" value="1"/>
</dbReference>
<dbReference type="EMBL" id="CP005290">
    <property type="protein sequence ID" value="AGK60933.1"/>
    <property type="molecule type" value="Genomic_DNA"/>
</dbReference>
<proteinExistence type="inferred from homology"/>
<feature type="transmembrane region" description="Helical" evidence="10">
    <location>
        <begin position="229"/>
        <end position="255"/>
    </location>
</feature>
<dbReference type="HOGENOM" id="CLU_036879_0_2_2"/>
<organism evidence="12 13">
    <name type="scientific">Archaeoglobus sulfaticallidus PM70-1</name>
    <dbReference type="NCBI Taxonomy" id="387631"/>
    <lineage>
        <taxon>Archaea</taxon>
        <taxon>Methanobacteriati</taxon>
        <taxon>Methanobacteriota</taxon>
        <taxon>Archaeoglobi</taxon>
        <taxon>Archaeoglobales</taxon>
        <taxon>Archaeoglobaceae</taxon>
        <taxon>Archaeoglobus</taxon>
    </lineage>
</organism>
<dbReference type="STRING" id="387631.Asulf_00928"/>
<gene>
    <name evidence="12" type="ORF">Asulf_00928</name>
</gene>
<dbReference type="InterPro" id="IPR045621">
    <property type="entry name" value="BPD_transp_1_N"/>
</dbReference>
<dbReference type="Proteomes" id="UP000013307">
    <property type="component" value="Chromosome"/>
</dbReference>
<evidence type="ECO:0000256" key="1">
    <source>
        <dbReference type="ARBA" id="ARBA00004651"/>
    </source>
</evidence>
<dbReference type="Pfam" id="PF19300">
    <property type="entry name" value="BPD_transp_1_N"/>
    <property type="match status" value="1"/>
</dbReference>
<comment type="similarity">
    <text evidence="9">Belongs to the binding-protein-dependent transport system permease family. OppBC subfamily.</text>
</comment>
<dbReference type="InterPro" id="IPR050045">
    <property type="entry name" value="Opp2B"/>
</dbReference>
<dbReference type="KEGG" id="ast:Asulf_00928"/>
<dbReference type="Pfam" id="PF00528">
    <property type="entry name" value="BPD_transp_1"/>
    <property type="match status" value="1"/>
</dbReference>
<keyword evidence="4" id="KW-0533">Nickel</keyword>
<evidence type="ECO:0000256" key="4">
    <source>
        <dbReference type="ARBA" id="ARBA00022596"/>
    </source>
</evidence>
<dbReference type="InterPro" id="IPR035906">
    <property type="entry name" value="MetI-like_sf"/>
</dbReference>
<evidence type="ECO:0000313" key="12">
    <source>
        <dbReference type="EMBL" id="AGK60933.1"/>
    </source>
</evidence>
<keyword evidence="8 10" id="KW-0472">Membrane</keyword>
<keyword evidence="6 10" id="KW-1133">Transmembrane helix</keyword>
<keyword evidence="7" id="KW-0406">Ion transport</keyword>
<evidence type="ECO:0000313" key="13">
    <source>
        <dbReference type="Proteomes" id="UP000013307"/>
    </source>
</evidence>
<accession>N0BD46</accession>
<evidence type="ECO:0000256" key="8">
    <source>
        <dbReference type="ARBA" id="ARBA00023136"/>
    </source>
</evidence>
<dbReference type="InterPro" id="IPR000515">
    <property type="entry name" value="MetI-like"/>
</dbReference>
<dbReference type="PANTHER" id="PTHR43163:SF6">
    <property type="entry name" value="DIPEPTIDE TRANSPORT SYSTEM PERMEASE PROTEIN DPPB-RELATED"/>
    <property type="match status" value="1"/>
</dbReference>
<dbReference type="AlphaFoldDB" id="N0BD46"/>
<keyword evidence="2 10" id="KW-0813">Transport</keyword>
<evidence type="ECO:0000256" key="3">
    <source>
        <dbReference type="ARBA" id="ARBA00022475"/>
    </source>
</evidence>
<keyword evidence="13" id="KW-1185">Reference proteome</keyword>
<sequence>MRFIVKRLTLMPLVMIVASLLSFLIIYLAPGDPAEMILERQLQGEPTKEQIEAFKKEHDLDKPLYIQYFIWLSKILHGDLGVSLRTGEPVLKGYLTRFPASLQLIAASILIAVAVSIPLGILSALKHNTAIDHICRILSLFGISMPNFWLGLLLILIFSVKLRILPAFGYGAKNIVLPALTLGMSFAGTLTRLMRVSLLEVLHQQYIIVAKAKGLPEKLIITRHALKNAFIPVITAIGIYSGHAATGAVIVETIFAWPGVGSYFVSSIYARDYPVIQGFVLLVALFFILTNLTVDVIYLFLDPRIRYETHEA</sequence>
<reference evidence="12 13" key="1">
    <citation type="journal article" date="2013" name="Genome Announc.">
        <title>Complete Genome Sequence of the Thermophilic and Facultatively Chemolithoautotrophic Sulfate Reducer Archaeoglobus sulfaticallidus Strain PM70-1T.</title>
        <authorList>
            <person name="Stokke R."/>
            <person name="Hocking W.P."/>
            <person name="Steinsbu B.O."/>
            <person name="Steen I.H."/>
        </authorList>
    </citation>
    <scope>NUCLEOTIDE SEQUENCE [LARGE SCALE GENOMIC DNA]</scope>
    <source>
        <strain evidence="12">PM70-1</strain>
    </source>
</reference>
<evidence type="ECO:0000256" key="7">
    <source>
        <dbReference type="ARBA" id="ARBA00023065"/>
    </source>
</evidence>
<dbReference type="eggNOG" id="arCOG00751">
    <property type="taxonomic scope" value="Archaea"/>
</dbReference>
<evidence type="ECO:0000256" key="10">
    <source>
        <dbReference type="RuleBase" id="RU363032"/>
    </source>
</evidence>
<feature type="domain" description="ABC transmembrane type-1" evidence="11">
    <location>
        <begin position="98"/>
        <end position="298"/>
    </location>
</feature>
<feature type="transmembrane region" description="Helical" evidence="10">
    <location>
        <begin position="275"/>
        <end position="301"/>
    </location>
</feature>
<evidence type="ECO:0000256" key="2">
    <source>
        <dbReference type="ARBA" id="ARBA00022448"/>
    </source>
</evidence>
<name>N0BD46_9EURY</name>
<evidence type="ECO:0000256" key="6">
    <source>
        <dbReference type="ARBA" id="ARBA00022989"/>
    </source>
</evidence>
<dbReference type="PROSITE" id="PS50928">
    <property type="entry name" value="ABC_TM1"/>
    <property type="match status" value="1"/>
</dbReference>
<keyword evidence="5 10" id="KW-0812">Transmembrane</keyword>
<keyword evidence="3" id="KW-1003">Cell membrane</keyword>
<evidence type="ECO:0000259" key="11">
    <source>
        <dbReference type="PROSITE" id="PS50928"/>
    </source>
</evidence>
<feature type="transmembrane region" description="Helical" evidence="10">
    <location>
        <begin position="12"/>
        <end position="30"/>
    </location>
</feature>
<dbReference type="NCBIfam" id="NF045470">
    <property type="entry name" value="Opp2B"/>
    <property type="match status" value="1"/>
</dbReference>
<evidence type="ECO:0000256" key="5">
    <source>
        <dbReference type="ARBA" id="ARBA00022692"/>
    </source>
</evidence>